<gene>
    <name evidence="3" type="ORF">GMARGA_LOCUS16158</name>
</gene>
<feature type="compositionally biased region" description="Basic and acidic residues" evidence="2">
    <location>
        <begin position="44"/>
        <end position="59"/>
    </location>
</feature>
<comment type="caution">
    <text evidence="3">The sequence shown here is derived from an EMBL/GenBank/DDBJ whole genome shotgun (WGS) entry which is preliminary data.</text>
</comment>
<accession>A0ABN7VA21</accession>
<keyword evidence="4" id="KW-1185">Reference proteome</keyword>
<keyword evidence="1" id="KW-0175">Coiled coil</keyword>
<reference evidence="3 4" key="1">
    <citation type="submission" date="2021-06" db="EMBL/GenBank/DDBJ databases">
        <authorList>
            <person name="Kallberg Y."/>
            <person name="Tangrot J."/>
            <person name="Rosling A."/>
        </authorList>
    </citation>
    <scope>NUCLEOTIDE SEQUENCE [LARGE SCALE GENOMIC DNA]</scope>
    <source>
        <strain evidence="3 4">120-4 pot B 10/14</strain>
    </source>
</reference>
<evidence type="ECO:0000256" key="1">
    <source>
        <dbReference type="SAM" id="Coils"/>
    </source>
</evidence>
<proteinExistence type="predicted"/>
<feature type="coiled-coil region" evidence="1">
    <location>
        <begin position="1"/>
        <end position="32"/>
    </location>
</feature>
<dbReference type="Proteomes" id="UP000789901">
    <property type="component" value="Unassembled WGS sequence"/>
</dbReference>
<name>A0ABN7VA21_GIGMA</name>
<evidence type="ECO:0000313" key="3">
    <source>
        <dbReference type="EMBL" id="CAG8748814.1"/>
    </source>
</evidence>
<organism evidence="3 4">
    <name type="scientific">Gigaspora margarita</name>
    <dbReference type="NCBI Taxonomy" id="4874"/>
    <lineage>
        <taxon>Eukaryota</taxon>
        <taxon>Fungi</taxon>
        <taxon>Fungi incertae sedis</taxon>
        <taxon>Mucoromycota</taxon>
        <taxon>Glomeromycotina</taxon>
        <taxon>Glomeromycetes</taxon>
        <taxon>Diversisporales</taxon>
        <taxon>Gigasporaceae</taxon>
        <taxon>Gigaspora</taxon>
    </lineage>
</organism>
<feature type="region of interest" description="Disordered" evidence="2">
    <location>
        <begin position="39"/>
        <end position="59"/>
    </location>
</feature>
<protein>
    <submittedName>
        <fullName evidence="3">14896_t:CDS:1</fullName>
    </submittedName>
</protein>
<evidence type="ECO:0000256" key="2">
    <source>
        <dbReference type="SAM" id="MobiDB-lite"/>
    </source>
</evidence>
<sequence length="59" mass="6776">MDTLKCLVDDLNKELEIEKESTEDNRRITEKKQGSICRRTNSVKKNEGKSAQDCDSKES</sequence>
<dbReference type="EMBL" id="CAJVQB010011582">
    <property type="protein sequence ID" value="CAG8748814.1"/>
    <property type="molecule type" value="Genomic_DNA"/>
</dbReference>
<evidence type="ECO:0000313" key="4">
    <source>
        <dbReference type="Proteomes" id="UP000789901"/>
    </source>
</evidence>